<feature type="non-terminal residue" evidence="1">
    <location>
        <position position="254"/>
    </location>
</feature>
<accession>A0AAN4Z1S0</accession>
<sequence>DEDLLEVRSVLSTRDNLFTSMDQGKESGVLVEDSQLFIADQPNMIKEEHVNIKDETIDEFAEVKLEEPLGDRELDECTDKKKLTQPRKCYLCGEMALPWLITPKDPFPGHLFFMSLIELTDDQLELIDHLIKFNKRANICRKHYREPTLRNFDFMQAQHANMKGITDEYDTLNEDGLITKQPCRDIPWRLFSAPSINIVPQRKTEMCFLCYRSSSKCYATPMEPTQRMQFLNKVIVESSGDKERVEMLMNIKSR</sequence>
<evidence type="ECO:0000313" key="2">
    <source>
        <dbReference type="Proteomes" id="UP001328107"/>
    </source>
</evidence>
<gene>
    <name evidence="1" type="ORF">PMAYCL1PPCAC_01151</name>
</gene>
<dbReference type="Proteomes" id="UP001328107">
    <property type="component" value="Unassembled WGS sequence"/>
</dbReference>
<reference evidence="2" key="1">
    <citation type="submission" date="2022-10" db="EMBL/GenBank/DDBJ databases">
        <title>Genome assembly of Pristionchus species.</title>
        <authorList>
            <person name="Yoshida K."/>
            <person name="Sommer R.J."/>
        </authorList>
    </citation>
    <scope>NUCLEOTIDE SEQUENCE [LARGE SCALE GENOMIC DNA]</scope>
    <source>
        <strain evidence="2">RS5460</strain>
    </source>
</reference>
<keyword evidence="2" id="KW-1185">Reference proteome</keyword>
<protein>
    <submittedName>
        <fullName evidence="1">Uncharacterized protein</fullName>
    </submittedName>
</protein>
<dbReference type="EMBL" id="BTRK01000001">
    <property type="protein sequence ID" value="GMR30956.1"/>
    <property type="molecule type" value="Genomic_DNA"/>
</dbReference>
<dbReference type="AlphaFoldDB" id="A0AAN4Z1S0"/>
<evidence type="ECO:0000313" key="1">
    <source>
        <dbReference type="EMBL" id="GMR30956.1"/>
    </source>
</evidence>
<organism evidence="1 2">
    <name type="scientific">Pristionchus mayeri</name>
    <dbReference type="NCBI Taxonomy" id="1317129"/>
    <lineage>
        <taxon>Eukaryota</taxon>
        <taxon>Metazoa</taxon>
        <taxon>Ecdysozoa</taxon>
        <taxon>Nematoda</taxon>
        <taxon>Chromadorea</taxon>
        <taxon>Rhabditida</taxon>
        <taxon>Rhabditina</taxon>
        <taxon>Diplogasteromorpha</taxon>
        <taxon>Diplogasteroidea</taxon>
        <taxon>Neodiplogasteridae</taxon>
        <taxon>Pristionchus</taxon>
    </lineage>
</organism>
<proteinExistence type="predicted"/>
<name>A0AAN4Z1S0_9BILA</name>
<feature type="non-terminal residue" evidence="1">
    <location>
        <position position="1"/>
    </location>
</feature>
<comment type="caution">
    <text evidence="1">The sequence shown here is derived from an EMBL/GenBank/DDBJ whole genome shotgun (WGS) entry which is preliminary data.</text>
</comment>